<dbReference type="GO" id="GO:0000976">
    <property type="term" value="F:transcription cis-regulatory region binding"/>
    <property type="evidence" value="ECO:0007669"/>
    <property type="project" value="TreeGrafter"/>
</dbReference>
<dbReference type="AlphaFoldDB" id="A0A545UJC4"/>
<evidence type="ECO:0000256" key="7">
    <source>
        <dbReference type="PROSITE-ProRule" id="PRU01091"/>
    </source>
</evidence>
<feature type="modified residue" description="4-aspartylphosphate" evidence="6">
    <location>
        <position position="51"/>
    </location>
</feature>
<dbReference type="SUPFAM" id="SSF46894">
    <property type="entry name" value="C-terminal effector domain of the bipartite response regulators"/>
    <property type="match status" value="1"/>
</dbReference>
<keyword evidence="4 7" id="KW-0238">DNA-binding</keyword>
<dbReference type="GO" id="GO:0006355">
    <property type="term" value="P:regulation of DNA-templated transcription"/>
    <property type="evidence" value="ECO:0007669"/>
    <property type="project" value="InterPro"/>
</dbReference>
<evidence type="ECO:0000256" key="6">
    <source>
        <dbReference type="PROSITE-ProRule" id="PRU00169"/>
    </source>
</evidence>
<evidence type="ECO:0000256" key="4">
    <source>
        <dbReference type="ARBA" id="ARBA00023125"/>
    </source>
</evidence>
<feature type="domain" description="OmpR/PhoB-type" evidence="9">
    <location>
        <begin position="126"/>
        <end position="223"/>
    </location>
</feature>
<dbReference type="EMBL" id="VIKS01000001">
    <property type="protein sequence ID" value="TQV89561.1"/>
    <property type="molecule type" value="Genomic_DNA"/>
</dbReference>
<dbReference type="GO" id="GO:0005829">
    <property type="term" value="C:cytosol"/>
    <property type="evidence" value="ECO:0007669"/>
    <property type="project" value="TreeGrafter"/>
</dbReference>
<reference evidence="10 11" key="1">
    <citation type="submission" date="2019-07" db="EMBL/GenBank/DDBJ databases">
        <title>Draft genome for Aliikangiella sp. M105.</title>
        <authorList>
            <person name="Wang G."/>
        </authorList>
    </citation>
    <scope>NUCLEOTIDE SEQUENCE [LARGE SCALE GENOMIC DNA]</scope>
    <source>
        <strain evidence="10 11">M105</strain>
    </source>
</reference>
<dbReference type="Pfam" id="PF00072">
    <property type="entry name" value="Response_reg"/>
    <property type="match status" value="1"/>
</dbReference>
<dbReference type="SUPFAM" id="SSF52172">
    <property type="entry name" value="CheY-like"/>
    <property type="match status" value="1"/>
</dbReference>
<dbReference type="RefSeq" id="WP_142891625.1">
    <property type="nucleotide sequence ID" value="NZ_ML660160.1"/>
</dbReference>
<keyword evidence="1 6" id="KW-0597">Phosphoprotein</keyword>
<evidence type="ECO:0000256" key="5">
    <source>
        <dbReference type="ARBA" id="ARBA00023163"/>
    </source>
</evidence>
<dbReference type="Pfam" id="PF00486">
    <property type="entry name" value="Trans_reg_C"/>
    <property type="match status" value="1"/>
</dbReference>
<evidence type="ECO:0000256" key="1">
    <source>
        <dbReference type="ARBA" id="ARBA00022553"/>
    </source>
</evidence>
<dbReference type="InterPro" id="IPR001789">
    <property type="entry name" value="Sig_transdc_resp-reg_receiver"/>
</dbReference>
<keyword evidence="2" id="KW-0902">Two-component regulatory system</keyword>
<dbReference type="PROSITE" id="PS51755">
    <property type="entry name" value="OMPR_PHOB"/>
    <property type="match status" value="1"/>
</dbReference>
<keyword evidence="3" id="KW-0805">Transcription regulation</keyword>
<dbReference type="PROSITE" id="PS50110">
    <property type="entry name" value="RESPONSE_REGULATORY"/>
    <property type="match status" value="1"/>
</dbReference>
<dbReference type="InterPro" id="IPR016032">
    <property type="entry name" value="Sig_transdc_resp-reg_C-effctor"/>
</dbReference>
<dbReference type="InterPro" id="IPR036388">
    <property type="entry name" value="WH-like_DNA-bd_sf"/>
</dbReference>
<evidence type="ECO:0000313" key="10">
    <source>
        <dbReference type="EMBL" id="TQV89561.1"/>
    </source>
</evidence>
<proteinExistence type="predicted"/>
<keyword evidence="5" id="KW-0804">Transcription</keyword>
<organism evidence="10 11">
    <name type="scientific">Aliikangiella coralliicola</name>
    <dbReference type="NCBI Taxonomy" id="2592383"/>
    <lineage>
        <taxon>Bacteria</taxon>
        <taxon>Pseudomonadati</taxon>
        <taxon>Pseudomonadota</taxon>
        <taxon>Gammaproteobacteria</taxon>
        <taxon>Oceanospirillales</taxon>
        <taxon>Pleioneaceae</taxon>
        <taxon>Aliikangiella</taxon>
    </lineage>
</organism>
<dbReference type="SMART" id="SM00862">
    <property type="entry name" value="Trans_reg_C"/>
    <property type="match status" value="1"/>
</dbReference>
<comment type="caution">
    <text evidence="10">The sequence shown here is derived from an EMBL/GenBank/DDBJ whole genome shotgun (WGS) entry which is preliminary data.</text>
</comment>
<dbReference type="OrthoDB" id="9802426at2"/>
<evidence type="ECO:0000259" key="8">
    <source>
        <dbReference type="PROSITE" id="PS50110"/>
    </source>
</evidence>
<dbReference type="CDD" id="cd17574">
    <property type="entry name" value="REC_OmpR"/>
    <property type="match status" value="1"/>
</dbReference>
<keyword evidence="11" id="KW-1185">Reference proteome</keyword>
<sequence>MKLLLIEDHANLAQNIFEYFEPKGYLLDWARNGLHGMELAKNQPYDLIILDVVMPKLDGFSVCNKIRNELALDTPIIFLTAKSQLVDKVTGLDLGGDDYLVKPFQLRELESRVKSVIRRYQKTESQSSLVIEDLTIDKDTRQVLRGNQALTLPPIAYKILCLLAANRHRITTFREIEDHIWGEDVPESSSLRTHVHTLRTAVDKPFKTALIHTVPRVGLKIGRDDKI</sequence>
<dbReference type="GO" id="GO:0032993">
    <property type="term" value="C:protein-DNA complex"/>
    <property type="evidence" value="ECO:0007669"/>
    <property type="project" value="TreeGrafter"/>
</dbReference>
<evidence type="ECO:0000256" key="3">
    <source>
        <dbReference type="ARBA" id="ARBA00023015"/>
    </source>
</evidence>
<gene>
    <name evidence="10" type="ORF">FLL46_01365</name>
</gene>
<dbReference type="SMART" id="SM00448">
    <property type="entry name" value="REC"/>
    <property type="match status" value="1"/>
</dbReference>
<dbReference type="Gene3D" id="1.10.10.10">
    <property type="entry name" value="Winged helix-like DNA-binding domain superfamily/Winged helix DNA-binding domain"/>
    <property type="match status" value="1"/>
</dbReference>
<name>A0A545UJC4_9GAMM</name>
<evidence type="ECO:0000313" key="11">
    <source>
        <dbReference type="Proteomes" id="UP000315439"/>
    </source>
</evidence>
<dbReference type="Proteomes" id="UP000315439">
    <property type="component" value="Unassembled WGS sequence"/>
</dbReference>
<dbReference type="GO" id="GO:0000156">
    <property type="term" value="F:phosphorelay response regulator activity"/>
    <property type="evidence" value="ECO:0007669"/>
    <property type="project" value="TreeGrafter"/>
</dbReference>
<accession>A0A545UJC4</accession>
<feature type="domain" description="Response regulatory" evidence="8">
    <location>
        <begin position="2"/>
        <end position="117"/>
    </location>
</feature>
<dbReference type="PANTHER" id="PTHR48111">
    <property type="entry name" value="REGULATOR OF RPOS"/>
    <property type="match status" value="1"/>
</dbReference>
<dbReference type="Gene3D" id="6.10.250.690">
    <property type="match status" value="1"/>
</dbReference>
<dbReference type="Gene3D" id="3.40.50.2300">
    <property type="match status" value="1"/>
</dbReference>
<dbReference type="CDD" id="cd00383">
    <property type="entry name" value="trans_reg_C"/>
    <property type="match status" value="1"/>
</dbReference>
<dbReference type="InterPro" id="IPR039420">
    <property type="entry name" value="WalR-like"/>
</dbReference>
<dbReference type="InterPro" id="IPR001867">
    <property type="entry name" value="OmpR/PhoB-type_DNA-bd"/>
</dbReference>
<dbReference type="InterPro" id="IPR011006">
    <property type="entry name" value="CheY-like_superfamily"/>
</dbReference>
<evidence type="ECO:0000256" key="2">
    <source>
        <dbReference type="ARBA" id="ARBA00023012"/>
    </source>
</evidence>
<evidence type="ECO:0000259" key="9">
    <source>
        <dbReference type="PROSITE" id="PS51755"/>
    </source>
</evidence>
<dbReference type="PANTHER" id="PTHR48111:SF22">
    <property type="entry name" value="REGULATOR OF RPOS"/>
    <property type="match status" value="1"/>
</dbReference>
<feature type="DNA-binding region" description="OmpR/PhoB-type" evidence="7">
    <location>
        <begin position="126"/>
        <end position="223"/>
    </location>
</feature>
<protein>
    <submittedName>
        <fullName evidence="10">Response regulator transcription factor</fullName>
    </submittedName>
</protein>